<keyword evidence="10" id="KW-0175">Coiled coil</keyword>
<dbReference type="NCBIfam" id="TIGR01843">
    <property type="entry name" value="type_I_hlyD"/>
    <property type="match status" value="1"/>
</dbReference>
<dbReference type="InterPro" id="IPR010129">
    <property type="entry name" value="T1SS_HlyD"/>
</dbReference>
<dbReference type="Pfam" id="PF26002">
    <property type="entry name" value="Beta-barrel_AprE"/>
    <property type="match status" value="1"/>
</dbReference>
<evidence type="ECO:0000313" key="13">
    <source>
        <dbReference type="Proteomes" id="UP000780690"/>
    </source>
</evidence>
<accession>A0ABX0R1E0</accession>
<keyword evidence="3 9" id="KW-0813">Transport</keyword>
<comment type="subcellular location">
    <subcellularLocation>
        <location evidence="1 9">Cell inner membrane</location>
        <topology evidence="1 9">Single-pass membrane protein</topology>
    </subcellularLocation>
</comment>
<gene>
    <name evidence="12" type="ORF">F3J38_23885</name>
</gene>
<keyword evidence="8 9" id="KW-0472">Membrane</keyword>
<comment type="caution">
    <text evidence="12">The sequence shown here is derived from an EMBL/GenBank/DDBJ whole genome shotgun (WGS) entry which is preliminary data.</text>
</comment>
<dbReference type="InterPro" id="IPR058982">
    <property type="entry name" value="Beta-barrel_AprE"/>
</dbReference>
<keyword evidence="6 9" id="KW-0812">Transmembrane</keyword>
<keyword evidence="13" id="KW-1185">Reference proteome</keyword>
<dbReference type="InterPro" id="IPR006144">
    <property type="entry name" value="Secretion_HlyD_CS"/>
</dbReference>
<dbReference type="PANTHER" id="PTHR30386:SF26">
    <property type="entry name" value="TRANSPORT PROTEIN COMB"/>
    <property type="match status" value="1"/>
</dbReference>
<evidence type="ECO:0000256" key="6">
    <source>
        <dbReference type="ARBA" id="ARBA00022692"/>
    </source>
</evidence>
<dbReference type="InterPro" id="IPR050739">
    <property type="entry name" value="MFP"/>
</dbReference>
<keyword evidence="5 9" id="KW-0997">Cell inner membrane</keyword>
<reference evidence="12 13" key="1">
    <citation type="journal article" date="2019" name="bioRxiv">
        <title>Bacteria contribute to plant secondary compound degradation in a generalist herbivore system.</title>
        <authorList>
            <person name="Francoeur C.B."/>
            <person name="Khadempour L."/>
            <person name="Moreira-Soto R.D."/>
            <person name="Gotting K."/>
            <person name="Book A.J."/>
            <person name="Pinto-Tomas A.A."/>
            <person name="Keefover-Ring K."/>
            <person name="Currie C.R."/>
        </authorList>
    </citation>
    <scope>NUCLEOTIDE SEQUENCE [LARGE SCALE GENOMIC DNA]</scope>
    <source>
        <strain evidence="12 13">Acro-805</strain>
    </source>
</reference>
<evidence type="ECO:0000256" key="5">
    <source>
        <dbReference type="ARBA" id="ARBA00022519"/>
    </source>
</evidence>
<evidence type="ECO:0000256" key="4">
    <source>
        <dbReference type="ARBA" id="ARBA00022475"/>
    </source>
</evidence>
<keyword evidence="7 9" id="KW-1133">Transmembrane helix</keyword>
<evidence type="ECO:0000256" key="9">
    <source>
        <dbReference type="RuleBase" id="RU365093"/>
    </source>
</evidence>
<sequence>MMKQLPGKLRLVTAAEVDSSDDLLGELKSEAHYTGAVRLITISTALILVTLVWAWFGVLDEVSTGTGKVIPSSRDQVIQSLEGGILTELLVHEGDKVKAGQIVARLDATRSESNVGESAARYRAALAAASRLYAEVNDQKLTFPAELNNFPDLIASETRLYKTRRAQLTDATAQFNQSLALANRELAITQRLAKTGAASSVEVLRLQRDKSDLELKLTDMRSQYYVQAREELAKASAEADSLAQTIKGREDTVTRSTIRSPMNGIVKNIKVSTVGGVIPPNGELMNIVPMNDRLLIEARLSPRDIAFIHPGQRAVVKISAYDYAIYGGLNGVVESISPDTIQDEVKPEVYYYRVFIRTDNDYVQNKAGKRFAISPGMVSTVDIKTGEKTVMDYLIKPFNKAKEAMRER</sequence>
<evidence type="ECO:0000256" key="8">
    <source>
        <dbReference type="ARBA" id="ARBA00023136"/>
    </source>
</evidence>
<feature type="coiled-coil region" evidence="10">
    <location>
        <begin position="203"/>
        <end position="245"/>
    </location>
</feature>
<dbReference type="EMBL" id="VWXD01000013">
    <property type="protein sequence ID" value="NIF03047.1"/>
    <property type="molecule type" value="Genomic_DNA"/>
</dbReference>
<dbReference type="Gene3D" id="2.40.30.170">
    <property type="match status" value="1"/>
</dbReference>
<keyword evidence="4 9" id="KW-1003">Cell membrane</keyword>
<dbReference type="Proteomes" id="UP000780690">
    <property type="component" value="Unassembled WGS sequence"/>
</dbReference>
<evidence type="ECO:0000256" key="3">
    <source>
        <dbReference type="ARBA" id="ARBA00022448"/>
    </source>
</evidence>
<proteinExistence type="inferred from homology"/>
<comment type="similarity">
    <text evidence="2 9">Belongs to the membrane fusion protein (MFP) (TC 8.A.1) family.</text>
</comment>
<dbReference type="PRINTS" id="PR01490">
    <property type="entry name" value="RTXTOXIND"/>
</dbReference>
<evidence type="ECO:0000256" key="7">
    <source>
        <dbReference type="ARBA" id="ARBA00022989"/>
    </source>
</evidence>
<name>A0ABX0R1E0_9GAMM</name>
<dbReference type="PROSITE" id="PS00543">
    <property type="entry name" value="HLYD_FAMILY"/>
    <property type="match status" value="1"/>
</dbReference>
<feature type="transmembrane region" description="Helical" evidence="9">
    <location>
        <begin position="36"/>
        <end position="56"/>
    </location>
</feature>
<feature type="domain" description="AprE-like beta-barrel" evidence="11">
    <location>
        <begin position="294"/>
        <end position="386"/>
    </location>
</feature>
<protein>
    <recommendedName>
        <fullName evidence="9">Membrane fusion protein (MFP) family protein</fullName>
    </recommendedName>
</protein>
<evidence type="ECO:0000259" key="11">
    <source>
        <dbReference type="Pfam" id="PF26002"/>
    </source>
</evidence>
<organism evidence="12 13">
    <name type="scientific">Candidatus Pantoea formicae</name>
    <dbReference type="NCBI Taxonomy" id="2608355"/>
    <lineage>
        <taxon>Bacteria</taxon>
        <taxon>Pseudomonadati</taxon>
        <taxon>Pseudomonadota</taxon>
        <taxon>Gammaproteobacteria</taxon>
        <taxon>Enterobacterales</taxon>
        <taxon>Erwiniaceae</taxon>
        <taxon>Pantoea</taxon>
    </lineage>
</organism>
<dbReference type="PANTHER" id="PTHR30386">
    <property type="entry name" value="MEMBRANE FUSION SUBUNIT OF EMRAB-TOLC MULTIDRUG EFFLUX PUMP"/>
    <property type="match status" value="1"/>
</dbReference>
<evidence type="ECO:0000256" key="2">
    <source>
        <dbReference type="ARBA" id="ARBA00009477"/>
    </source>
</evidence>
<evidence type="ECO:0000256" key="1">
    <source>
        <dbReference type="ARBA" id="ARBA00004377"/>
    </source>
</evidence>
<dbReference type="Gene3D" id="2.40.50.100">
    <property type="match status" value="1"/>
</dbReference>
<evidence type="ECO:0000256" key="10">
    <source>
        <dbReference type="SAM" id="Coils"/>
    </source>
</evidence>
<evidence type="ECO:0000313" key="12">
    <source>
        <dbReference type="EMBL" id="NIF03047.1"/>
    </source>
</evidence>